<evidence type="ECO:0000313" key="4">
    <source>
        <dbReference type="EMBL" id="EWT01010.1"/>
    </source>
</evidence>
<keyword evidence="5" id="KW-1185">Reference proteome</keyword>
<dbReference type="InterPro" id="IPR022385">
    <property type="entry name" value="Rhs_assc_core"/>
</dbReference>
<feature type="compositionally biased region" description="Polar residues" evidence="2">
    <location>
        <begin position="1556"/>
        <end position="1570"/>
    </location>
</feature>
<organism evidence="4 5">
    <name type="scientific">Intrasporangium oryzae NRRL B-24470</name>
    <dbReference type="NCBI Taxonomy" id="1386089"/>
    <lineage>
        <taxon>Bacteria</taxon>
        <taxon>Bacillati</taxon>
        <taxon>Actinomycetota</taxon>
        <taxon>Actinomycetes</taxon>
        <taxon>Micrococcales</taxon>
        <taxon>Intrasporangiaceae</taxon>
        <taxon>Intrasporangium</taxon>
    </lineage>
</organism>
<proteinExistence type="predicted"/>
<dbReference type="NCBIfam" id="TIGR01643">
    <property type="entry name" value="YD_repeat_2x"/>
    <property type="match status" value="1"/>
</dbReference>
<dbReference type="PANTHER" id="PTHR32305">
    <property type="match status" value="1"/>
</dbReference>
<feature type="compositionally biased region" description="Low complexity" evidence="2">
    <location>
        <begin position="1195"/>
        <end position="1210"/>
    </location>
</feature>
<name>W9G4U6_9MICO</name>
<dbReference type="eggNOG" id="COG1372">
    <property type="taxonomic scope" value="Bacteria"/>
</dbReference>
<dbReference type="InterPro" id="IPR030934">
    <property type="entry name" value="Intein_C"/>
</dbReference>
<dbReference type="InterPro" id="IPR036844">
    <property type="entry name" value="Hint_dom_sf"/>
</dbReference>
<feature type="domain" description="Hint" evidence="3">
    <location>
        <begin position="1978"/>
        <end position="2073"/>
    </location>
</feature>
<accession>W9G4U6</accession>
<dbReference type="InterPro" id="IPR003587">
    <property type="entry name" value="Hint_dom_N"/>
</dbReference>
<dbReference type="NCBIfam" id="TIGR03696">
    <property type="entry name" value="Rhs_assc_core"/>
    <property type="match status" value="1"/>
</dbReference>
<dbReference type="NCBIfam" id="TIGR01443">
    <property type="entry name" value="intein_Cterm"/>
    <property type="match status" value="1"/>
</dbReference>
<dbReference type="InterPro" id="IPR006141">
    <property type="entry name" value="Intein_N"/>
</dbReference>
<feature type="region of interest" description="Disordered" evidence="2">
    <location>
        <begin position="1189"/>
        <end position="1211"/>
    </location>
</feature>
<feature type="compositionally biased region" description="Polar residues" evidence="2">
    <location>
        <begin position="1831"/>
        <end position="1841"/>
    </location>
</feature>
<sequence>MSRFTRRGASMSLSGAVVGALIATTFVVPPPTAAASTARHEAPAVKQETPVPGRAFTPKVTPVVDATAQAASKRPSLASWPGAARGSVALGSGVAPVRVAGTPVSVGRAAGAGAAASGSVEVSVLDHARAEKAGVNGLAFSVSGDHTSTSRGADRVRVSVDYAAFATAYGGDWASRLRLVDLGGCDLASASAQCQGTALKTVNDTTSKTASADVSLTTMTTLALVAAPEGSAGSYSATSLSQSSTWQVNLQNGDFTWSYPLRVPPAVNGPTPSLALDYSSGSVDGRTASTNNQAGWVGEGFTLEPGFIERKYVTCADDMTGGNNTTKTYDQCWKSDNATLSLAGHSSELVKTASGFTLKNADGSKIERLTGGTNSDNDTEYWKFTASDGTQYFFGAGKRYAADTVNTNSTWTVPVFGNQSGEPCHQSTYAASYCTQAWRWNLDYVVDPDGNTMTYFYTPETNSYGRNNNTAVSSYVRGGYLARVEYGERKGSEATTTAPMQVLFTTAERCIPNSTFTCDPSLLTSTNAAKWPDVPFDQICTSTTTCTNRVSPSFFSRKRLVTVTTQYLSGTAYKSVDKWDLDQSFPDPGDGTTAALWLAKVTHTGLDGTAIELPPVTFTGTQMPNRVDGLDNAPPLIKWRIANVRTESGTSVNVNYTPAECVPGSNMPASPSNDIKRCFPVYWSAPGDLNPTLNYFHKYLVSSLVVDDLTTDAPDQATYYDYAGEPAWHYDDNELSQPKYRTYSDWRGYAKVNVRSGEPGRQTLDSYTFMRGMDGDPLPGGAKRSASVTDSEGVALTDDGRLSGFQREHITYDGVGGAEVTGTINDPWISGVIASDGTDEARFLKTAKVRTRTALAAGGYRRTQTSTTYESTYGTPTQVEDLGDVSTNADDLCTRLTYARNTTAWIVDRTSRSETVSVKCATTPSRPAQVVSDTRTFYDSLAWGAAPTRGNQTRLEAISGWTTGPVYALRGRFDYDVHGRVTGTYDASDKKTSTVEYTPATGGPVTAMKTTNALGFANTSTVNPAFGANVAEVDVNGRRTDLSFDSLGRLTGVWAPGRDKASGATATAQFSYAVSKTSPTVVTSKELTNSGGYTTRYAIFDGLLRQRQTQTPAATGTGRLITDTLYDVRGNAAKQIGPSYDTAAPGGTLFAVNEQQAPAMSVTTYDGANRPVDAIFSSHNIEKWRTTTTYGGDRTSVTPPAGGTPTTTVTDAHGRPVELLQYKGTTPSGPADVTTYAYEPGGKIDSVKDPAGNEWTYDYDLLGRATRTSDPDKGVTTTTYDSADRVATVKDARGKVLAFDYDLGDRTTAMYQDSLTGPKLASWLYDTLAGAKGKLTSATRYDNGNAYTNAVTGYDVAYRPTGNTVTIPTTEGALGGTYTTSLAYNLDGGIRSMTLPKLPGIVGETLDYTYDALGQPVRLAGYGAIVNGTTYSPYGEITQYSMGNTPNLNTYETVEYEEGTRRLTSVRVDRDGTTAPDSITSYVYDLAGNVTSIVDDAGALGTDRQCFGYDYLRRLTQAWTPATDPCTTAPSVPALGGSAPYWQEYGYDVTGNRTTLTSRSSAGTTTQTLTYPLPGQTRPHFATGVTTDGPAGPTSGTYSPDEAGNTVQRPNGPGTQTLIWDAEGHVSSIVDSVKGTTSFLYDANGERLIRREPGATTLYLDNTEIRLDTATNLRATTRYYVFNAKTVAVRTSGGVQFLVGDHHGTESIQVDGETGDLTRRRMDPFGNVRGSSPTAWVGQRGFVGGTLDDSTGLTHLGAREYDPVIGRFISVDPMVDMGNPATLNAYNYANNSPATTSDPSGLMYPAEDGGGCGCASQAKSKASPPKAEPTPAQQEAQTRVNAATAKREQTKERIKSAVKEVVKIAADELGITDGLNCFVNGDLGACGATAVNILSSFAGGMAGKLLSKYGLPWKWEKGAELAGRLWRLAGEAIDAVKGWFKAGDELVEAQKAMSAADAAADAERAAKTASEAAGDVCKLSFSGDTLVLMADGSTKKIKDIQPGDDVVALDPETGEEGTRRVTHTWPHVDDLTRLDTKDGSVVTTEDHPFWNVTDGEWEQIQDFDRGDLVRTAAGATVAVVGLDGSTTYRGPAYNLTVEGLHTYFVMVGGNPVLVHNDGDGRFNYLNRSGYSNYMLLDAGGSPYYSGMFGPGDTPAGVQSRHASNNNRFNPANGDKMKVIPGNRTYGEARLMEQRLSEQYGTYIGRDGDNYRGNRQNPLAEGKRAEYEGFVDGGGC</sequence>
<dbReference type="PANTHER" id="PTHR32305:SF17">
    <property type="entry name" value="TRNA NUCLEASE WAPA"/>
    <property type="match status" value="1"/>
</dbReference>
<dbReference type="EMBL" id="AWSA01000029">
    <property type="protein sequence ID" value="EWT01010.1"/>
    <property type="molecule type" value="Genomic_DNA"/>
</dbReference>
<dbReference type="Gene3D" id="2.180.10.10">
    <property type="entry name" value="RHS repeat-associated core"/>
    <property type="match status" value="2"/>
</dbReference>
<dbReference type="GO" id="GO:0016539">
    <property type="term" value="P:intein-mediated protein splicing"/>
    <property type="evidence" value="ECO:0007669"/>
    <property type="project" value="InterPro"/>
</dbReference>
<comment type="caution">
    <text evidence="4">The sequence shown here is derived from an EMBL/GenBank/DDBJ whole genome shotgun (WGS) entry which is preliminary data.</text>
</comment>
<reference evidence="4 5" key="1">
    <citation type="submission" date="2013-08" db="EMBL/GenBank/DDBJ databases">
        <title>Intrasporangium oryzae NRRL B-24470.</title>
        <authorList>
            <person name="Liu H."/>
            <person name="Wang G."/>
        </authorList>
    </citation>
    <scope>NUCLEOTIDE SEQUENCE [LARGE SCALE GENOMIC DNA]</scope>
    <source>
        <strain evidence="4 5">NRRL B-24470</strain>
    </source>
</reference>
<dbReference type="Pfam" id="PF25023">
    <property type="entry name" value="TEN_YD-shell"/>
    <property type="match status" value="1"/>
</dbReference>
<gene>
    <name evidence="4" type="ORF">N865_11870</name>
</gene>
<evidence type="ECO:0000256" key="2">
    <source>
        <dbReference type="SAM" id="MobiDB-lite"/>
    </source>
</evidence>
<dbReference type="InterPro" id="IPR006530">
    <property type="entry name" value="YD"/>
</dbReference>
<dbReference type="SUPFAM" id="SSF51294">
    <property type="entry name" value="Hedgehog/intein (Hint) domain"/>
    <property type="match status" value="1"/>
</dbReference>
<evidence type="ECO:0000259" key="3">
    <source>
        <dbReference type="SMART" id="SM00306"/>
    </source>
</evidence>
<dbReference type="STRING" id="1386089.N865_11870"/>
<dbReference type="eggNOG" id="COG3209">
    <property type="taxonomic scope" value="Bacteria"/>
</dbReference>
<dbReference type="PATRIC" id="fig|1386089.3.peg.2709"/>
<dbReference type="InterPro" id="IPR050708">
    <property type="entry name" value="T6SS_VgrG/RHS"/>
</dbReference>
<dbReference type="OrthoDB" id="5150353at2"/>
<protein>
    <recommendedName>
        <fullName evidence="3">Hint domain-containing protein</fullName>
    </recommendedName>
</protein>
<dbReference type="InterPro" id="IPR056823">
    <property type="entry name" value="TEN-like_YD-shell"/>
</dbReference>
<dbReference type="Proteomes" id="UP000019489">
    <property type="component" value="Unassembled WGS sequence"/>
</dbReference>
<keyword evidence="1" id="KW-0677">Repeat</keyword>
<dbReference type="CDD" id="cd00081">
    <property type="entry name" value="Hint"/>
    <property type="match status" value="1"/>
</dbReference>
<dbReference type="SMART" id="SM00306">
    <property type="entry name" value="HintN"/>
    <property type="match status" value="1"/>
</dbReference>
<feature type="region of interest" description="Disordered" evidence="2">
    <location>
        <begin position="1556"/>
        <end position="1610"/>
    </location>
</feature>
<evidence type="ECO:0000313" key="5">
    <source>
        <dbReference type="Proteomes" id="UP000019489"/>
    </source>
</evidence>
<feature type="region of interest" description="Disordered" evidence="2">
    <location>
        <begin position="34"/>
        <end position="58"/>
    </location>
</feature>
<dbReference type="Pfam" id="PF07591">
    <property type="entry name" value="PT-HINT"/>
    <property type="match status" value="1"/>
</dbReference>
<evidence type="ECO:0000256" key="1">
    <source>
        <dbReference type="ARBA" id="ARBA00022737"/>
    </source>
</evidence>
<dbReference type="PROSITE" id="PS50817">
    <property type="entry name" value="INTEIN_N_TER"/>
    <property type="match status" value="1"/>
</dbReference>
<dbReference type="Gene3D" id="2.170.16.10">
    <property type="entry name" value="Hedgehog/Intein (Hint) domain"/>
    <property type="match status" value="1"/>
</dbReference>
<dbReference type="RefSeq" id="WP_051510569.1">
    <property type="nucleotide sequence ID" value="NZ_AWSA01000029.1"/>
</dbReference>
<feature type="region of interest" description="Disordered" evidence="2">
    <location>
        <begin position="1813"/>
        <end position="1848"/>
    </location>
</feature>